<evidence type="ECO:0000313" key="4">
    <source>
        <dbReference type="Proteomes" id="UP000269221"/>
    </source>
</evidence>
<accession>A0A3M0K7E5</accession>
<organism evidence="3 4">
    <name type="scientific">Hirundo rustica rustica</name>
    <dbReference type="NCBI Taxonomy" id="333673"/>
    <lineage>
        <taxon>Eukaryota</taxon>
        <taxon>Metazoa</taxon>
        <taxon>Chordata</taxon>
        <taxon>Craniata</taxon>
        <taxon>Vertebrata</taxon>
        <taxon>Euteleostomi</taxon>
        <taxon>Archelosauria</taxon>
        <taxon>Archosauria</taxon>
        <taxon>Dinosauria</taxon>
        <taxon>Saurischia</taxon>
        <taxon>Theropoda</taxon>
        <taxon>Coelurosauria</taxon>
        <taxon>Aves</taxon>
        <taxon>Neognathae</taxon>
        <taxon>Neoaves</taxon>
        <taxon>Telluraves</taxon>
        <taxon>Australaves</taxon>
        <taxon>Passeriformes</taxon>
        <taxon>Sylvioidea</taxon>
        <taxon>Hirundinidae</taxon>
        <taxon>Hirundo</taxon>
    </lineage>
</organism>
<sequence length="104" mass="11753">MFHLALGALAMLSLSLPVVEWLVHQPNNYTAIRQVTSIKRETKDWLGGLSSNWGISVNHVTMPSEEDHEEEGLELEEVLEGAPEDEERNPDEEEHGLGYPTQHH</sequence>
<keyword evidence="2" id="KW-0732">Signal</keyword>
<reference evidence="3 4" key="1">
    <citation type="submission" date="2018-07" db="EMBL/GenBank/DDBJ databases">
        <title>A high quality draft genome assembly of the barn swallow (H. rustica rustica).</title>
        <authorList>
            <person name="Formenti G."/>
            <person name="Chiara M."/>
            <person name="Poveda L."/>
            <person name="Francoijs K.-J."/>
            <person name="Bonisoli-Alquati A."/>
            <person name="Canova L."/>
            <person name="Gianfranceschi L."/>
            <person name="Horner D.S."/>
            <person name="Saino N."/>
        </authorList>
    </citation>
    <scope>NUCLEOTIDE SEQUENCE [LARGE SCALE GENOMIC DNA]</scope>
    <source>
        <strain evidence="3">Chelidonia</strain>
        <tissue evidence="3">Blood</tissue>
    </source>
</reference>
<comment type="caution">
    <text evidence="3">The sequence shown here is derived from an EMBL/GenBank/DDBJ whole genome shotgun (WGS) entry which is preliminary data.</text>
</comment>
<name>A0A3M0K7E5_HIRRU</name>
<dbReference type="EMBL" id="QRBI01000120">
    <property type="protein sequence ID" value="RMC06980.1"/>
    <property type="molecule type" value="Genomic_DNA"/>
</dbReference>
<feature type="compositionally biased region" description="Acidic residues" evidence="1">
    <location>
        <begin position="64"/>
        <end position="94"/>
    </location>
</feature>
<feature type="signal peptide" evidence="2">
    <location>
        <begin position="1"/>
        <end position="21"/>
    </location>
</feature>
<proteinExistence type="predicted"/>
<evidence type="ECO:0000313" key="3">
    <source>
        <dbReference type="EMBL" id="RMC06980.1"/>
    </source>
</evidence>
<keyword evidence="4" id="KW-1185">Reference proteome</keyword>
<feature type="region of interest" description="Disordered" evidence="1">
    <location>
        <begin position="63"/>
        <end position="104"/>
    </location>
</feature>
<protein>
    <submittedName>
        <fullName evidence="3">Uncharacterized protein</fullName>
    </submittedName>
</protein>
<dbReference type="AlphaFoldDB" id="A0A3M0K7E5"/>
<gene>
    <name evidence="3" type="ORF">DUI87_16433</name>
</gene>
<evidence type="ECO:0000256" key="1">
    <source>
        <dbReference type="SAM" id="MobiDB-lite"/>
    </source>
</evidence>
<evidence type="ECO:0000256" key="2">
    <source>
        <dbReference type="SAM" id="SignalP"/>
    </source>
</evidence>
<feature type="chain" id="PRO_5018135871" evidence="2">
    <location>
        <begin position="22"/>
        <end position="104"/>
    </location>
</feature>
<dbReference type="Proteomes" id="UP000269221">
    <property type="component" value="Unassembled WGS sequence"/>
</dbReference>